<organism evidence="3 4">
    <name type="scientific">Thermococcus profundus</name>
    <dbReference type="NCBI Taxonomy" id="49899"/>
    <lineage>
        <taxon>Archaea</taxon>
        <taxon>Methanobacteriati</taxon>
        <taxon>Methanobacteriota</taxon>
        <taxon>Thermococci</taxon>
        <taxon>Thermococcales</taxon>
        <taxon>Thermococcaceae</taxon>
        <taxon>Thermococcus</taxon>
    </lineage>
</organism>
<dbReference type="Proteomes" id="UP000250179">
    <property type="component" value="Chromosome"/>
</dbReference>
<keyword evidence="4" id="KW-1185">Reference proteome</keyword>
<accession>A0A2Z2M867</accession>
<reference evidence="3 4" key="1">
    <citation type="submission" date="2016-03" db="EMBL/GenBank/DDBJ databases">
        <title>Complete genome sequence of Thermococcus profundus strain DT5432.</title>
        <authorList>
            <person name="Oger P.M."/>
        </authorList>
    </citation>
    <scope>NUCLEOTIDE SEQUENCE [LARGE SCALE GENOMIC DNA]</scope>
    <source>
        <strain evidence="3 4">DT 5432</strain>
    </source>
</reference>
<dbReference type="InterPro" id="IPR027417">
    <property type="entry name" value="P-loop_NTPase"/>
</dbReference>
<proteinExistence type="predicted"/>
<evidence type="ECO:0000313" key="3">
    <source>
        <dbReference type="EMBL" id="ASJ02660.1"/>
    </source>
</evidence>
<feature type="domain" description="AAA" evidence="1">
    <location>
        <begin position="43"/>
        <end position="162"/>
    </location>
</feature>
<evidence type="ECO:0000259" key="2">
    <source>
        <dbReference type="Pfam" id="PF13635"/>
    </source>
</evidence>
<dbReference type="InterPro" id="IPR041682">
    <property type="entry name" value="AAA_14"/>
</dbReference>
<dbReference type="PANTHER" id="PTHR33295:SF19">
    <property type="entry name" value="ARCHAEAL ATPASE"/>
    <property type="match status" value="1"/>
</dbReference>
<evidence type="ECO:0000259" key="1">
    <source>
        <dbReference type="Pfam" id="PF13173"/>
    </source>
</evidence>
<evidence type="ECO:0000313" key="4">
    <source>
        <dbReference type="Proteomes" id="UP000250179"/>
    </source>
</evidence>
<sequence>MKIEELKNVLISQREELLDFVSRERLVERDVERSAREFLSFPNVLAILGVRRSGKSVLSWRLAGEDALYVNFFDERLIGFKSGDFERLLSAARELWGEPTTIVLDEVQEVEGWQKFVSRMRVNKRIIVTGSSSKLLSGEMATYLTGRHVELTLFPFSFREFLKLRGVELGENWEHSDRKLAEIKRVLSEYLEMGGFPEVGKFGKLYLNQIYRDLVERDVIMRHNVRHREALRELARYLISNYSSEFTYSKLGSIVGLRDVHTVKDYVSYLEEAYLIFTLMRFSFKPKGQLLAPRKVYPVDTGIARTLSLKAHPERGKLMELAVFLEIQRSLSYSFIPGEVYYWRDDKGEVDFVVRLSHTLLPIQVTFSLEDAHAREIGNLVRVSKLLRSKKALVVTWEEKEKKTIDGVEIEILPLWEFLMKGLSPFLPST</sequence>
<dbReference type="RefSeq" id="WP_088857919.1">
    <property type="nucleotide sequence ID" value="NZ_CP014862.1"/>
</dbReference>
<dbReference type="Pfam" id="PF13173">
    <property type="entry name" value="AAA_14"/>
    <property type="match status" value="1"/>
</dbReference>
<dbReference type="AlphaFoldDB" id="A0A2Z2M867"/>
<gene>
    <name evidence="3" type="ORF">A3L09_05000</name>
</gene>
<dbReference type="Pfam" id="PF13635">
    <property type="entry name" value="DUF4143"/>
    <property type="match status" value="1"/>
</dbReference>
<dbReference type="InterPro" id="IPR025420">
    <property type="entry name" value="DUF4143"/>
</dbReference>
<protein>
    <recommendedName>
        <fullName evidence="5">ATPase</fullName>
    </recommendedName>
</protein>
<dbReference type="GeneID" id="33319748"/>
<dbReference type="PANTHER" id="PTHR33295">
    <property type="entry name" value="ATPASE"/>
    <property type="match status" value="1"/>
</dbReference>
<dbReference type="OrthoDB" id="371918at2157"/>
<evidence type="ECO:0008006" key="5">
    <source>
        <dbReference type="Google" id="ProtNLM"/>
    </source>
</evidence>
<dbReference type="KEGG" id="tprf:A3L09_05000"/>
<dbReference type="EMBL" id="CP014862">
    <property type="protein sequence ID" value="ASJ02660.1"/>
    <property type="molecule type" value="Genomic_DNA"/>
</dbReference>
<dbReference type="SUPFAM" id="SSF52540">
    <property type="entry name" value="P-loop containing nucleoside triphosphate hydrolases"/>
    <property type="match status" value="1"/>
</dbReference>
<feature type="domain" description="DUF4143" evidence="2">
    <location>
        <begin position="216"/>
        <end position="365"/>
    </location>
</feature>
<name>A0A2Z2M867_THEPR</name>